<feature type="compositionally biased region" description="Polar residues" evidence="2">
    <location>
        <begin position="59"/>
        <end position="77"/>
    </location>
</feature>
<dbReference type="Proteomes" id="UP000785171">
    <property type="component" value="Unassembled WGS sequence"/>
</dbReference>
<accession>A0A8T0LJI1</accession>
<dbReference type="PANTHER" id="PTHR35796:SF3">
    <property type="entry name" value="BHLH DOMAIN-CONTAINING PROTEIN"/>
    <property type="match status" value="1"/>
</dbReference>
<name>A0A8T0LJI1_9STRA</name>
<keyword evidence="1" id="KW-0175">Coiled coil</keyword>
<reference evidence="3" key="1">
    <citation type="journal article" date="2015" name="Genom Data">
        <title>Genome sequences of six Phytophthora species associated with forests in New Zealand.</title>
        <authorList>
            <person name="Studholme D.J."/>
            <person name="McDougal R.L."/>
            <person name="Sambles C."/>
            <person name="Hansen E."/>
            <person name="Hardy G."/>
            <person name="Grant M."/>
            <person name="Ganley R.J."/>
            <person name="Williams N.M."/>
        </authorList>
    </citation>
    <scope>NUCLEOTIDE SEQUENCE</scope>
    <source>
        <strain evidence="3">NZFS 2646</strain>
    </source>
</reference>
<evidence type="ECO:0008006" key="5">
    <source>
        <dbReference type="Google" id="ProtNLM"/>
    </source>
</evidence>
<protein>
    <recommendedName>
        <fullName evidence="5">M96 mating-specific protein family</fullName>
    </recommendedName>
</protein>
<feature type="region of interest" description="Disordered" evidence="2">
    <location>
        <begin position="46"/>
        <end position="85"/>
    </location>
</feature>
<evidence type="ECO:0000313" key="3">
    <source>
        <dbReference type="EMBL" id="KAG2506863.1"/>
    </source>
</evidence>
<feature type="coiled-coil region" evidence="1">
    <location>
        <begin position="236"/>
        <end position="263"/>
    </location>
</feature>
<dbReference type="AlphaFoldDB" id="A0A8T0LJI1"/>
<evidence type="ECO:0000256" key="2">
    <source>
        <dbReference type="SAM" id="MobiDB-lite"/>
    </source>
</evidence>
<evidence type="ECO:0000256" key="1">
    <source>
        <dbReference type="SAM" id="Coils"/>
    </source>
</evidence>
<feature type="region of interest" description="Disordered" evidence="2">
    <location>
        <begin position="137"/>
        <end position="181"/>
    </location>
</feature>
<feature type="compositionally biased region" description="Low complexity" evidence="2">
    <location>
        <begin position="137"/>
        <end position="152"/>
    </location>
</feature>
<comment type="caution">
    <text evidence="3">The sequence shown here is derived from an EMBL/GenBank/DDBJ whole genome shotgun (WGS) entry which is preliminary data.</text>
</comment>
<gene>
    <name evidence="3" type="ORF">JM16_008890</name>
</gene>
<evidence type="ECO:0000313" key="4">
    <source>
        <dbReference type="Proteomes" id="UP000785171"/>
    </source>
</evidence>
<organism evidence="3 4">
    <name type="scientific">Phytophthora kernoviae</name>
    <dbReference type="NCBI Taxonomy" id="325452"/>
    <lineage>
        <taxon>Eukaryota</taxon>
        <taxon>Sar</taxon>
        <taxon>Stramenopiles</taxon>
        <taxon>Oomycota</taxon>
        <taxon>Peronosporomycetes</taxon>
        <taxon>Peronosporales</taxon>
        <taxon>Peronosporaceae</taxon>
        <taxon>Phytophthora</taxon>
    </lineage>
</organism>
<dbReference type="EMBL" id="JPWV03000667">
    <property type="protein sequence ID" value="KAG2506863.1"/>
    <property type="molecule type" value="Genomic_DNA"/>
</dbReference>
<proteinExistence type="predicted"/>
<sequence length="728" mass="81385">MENKTESSTKPRWLLAGMALLLHDDEVEALEAALFFVDSFPHASEAPHISQQHRHHEQNNSSHTPSRLVSPSVQRTELNGGDDTMDDEELESLLLEVGLSGSPRTPSGHEVETVIASTSAQSTTTSTIKTELQTVPSACASSANTNTNSSARRSSRSDDAPAGGKTKRRIRLNPNRARDNRKNELAYLRNKVKQMEEQLLGLRQQYVDSKDPTSLTSTSRSIVDTLGALPVWRDMAAAQQLRREKAERENARLKLVLESQIKLAKSMETVMQRRTRQQMAGFNGVLGEGVDCAVPGSSLDLLLDKDTYETLLARAETAYGEVDAVLAANGLQYLETPCTNAQMREGPDGMYVDIFTNKVLPFDFHTAAAAVWSHFRGSEKHRGNLYENFSRDLESSSDTVAEVFAMEFLANDMAADFRVKQVVRRHMEPDRQVVVWVSIAAAMENSKSPFASFGFCEKGSSDVSNQRRCTQRAREPTTTLAKTKRRVKVNPNRARNERKHELAYLKSKVEQMETELEALRHRRHVKDARMREGASGMYLDVFANKLLPFSYEAVAAAVWNHFRGNDKHRGVVYENATKHLERLSDTIMESFTMEFMGKTTRADFRVKQVHRRYVESDRQIVVWVSIGQALDQANSPFSSFGFVDKGYVVTKQPTSISRGHGDFTILQMCSLVSPQMAAGFSIDRTAAGDFTEFVLNVVAANTTFSQELIENVLLEQALTNRQKAPSCA</sequence>
<dbReference type="PANTHER" id="PTHR35796">
    <property type="entry name" value="HYPOTHETICAL CYTOSOLIC PROTEIN"/>
    <property type="match status" value="1"/>
</dbReference>
<reference evidence="3" key="2">
    <citation type="submission" date="2020-06" db="EMBL/GenBank/DDBJ databases">
        <authorList>
            <person name="Studholme D.J."/>
        </authorList>
    </citation>
    <scope>NUCLEOTIDE SEQUENCE</scope>
    <source>
        <strain evidence="3">NZFS 2646</strain>
    </source>
</reference>
<feature type="coiled-coil region" evidence="1">
    <location>
        <begin position="502"/>
        <end position="529"/>
    </location>
</feature>